<keyword evidence="7" id="KW-1185">Reference proteome</keyword>
<organism evidence="6 7">
    <name type="scientific">Cellulomonas soli</name>
    <dbReference type="NCBI Taxonomy" id="931535"/>
    <lineage>
        <taxon>Bacteria</taxon>
        <taxon>Bacillati</taxon>
        <taxon>Actinomycetota</taxon>
        <taxon>Actinomycetes</taxon>
        <taxon>Micrococcales</taxon>
        <taxon>Cellulomonadaceae</taxon>
        <taxon>Cellulomonas</taxon>
    </lineage>
</organism>
<dbReference type="InterPro" id="IPR040843">
    <property type="entry name" value="RAMA"/>
</dbReference>
<accession>A0A512PE56</accession>
<dbReference type="PANTHER" id="PTHR35149">
    <property type="entry name" value="SLL5132 PROTEIN"/>
    <property type="match status" value="1"/>
</dbReference>
<evidence type="ECO:0000313" key="6">
    <source>
        <dbReference type="EMBL" id="GEP69495.1"/>
    </source>
</evidence>
<dbReference type="Pfam" id="PF24698">
    <property type="entry name" value="DUF7662"/>
    <property type="match status" value="1"/>
</dbReference>
<gene>
    <name evidence="6" type="ORF">CSO01_22100</name>
</gene>
<proteinExistence type="predicted"/>
<sequence length="841" mass="93321">MKANARTPAEIFGNSVRYVVPLFQRPYVWERDTQWEPLWEDVRTLAERVLAAPAVAFGPVQVSPHFLGAVVVDQQTVPTGFIDVRHVIDGQQRLTTLQLLLDAVQGVVAEHGIEQDAAGLHSLVLNNSALVGRPDEVFKVWPTDRDQTAFVAAMRRTADGDGLGGALIVHAHRYFAASTLAWAQAEGTEHTGARLHALTQALAQHLRLVVIDLEPGDNAQVIFETLNHRGSPLLAADLIKNLVFQVAEQRRLDVLDLYRRLWREFDSDQWRQQQTQGRRLRPRLDVFFHHWLTMRLVQEVPTDQVFATFRDRVLATPDVDLVPILEEIAHDAHVYADLDDLPDGSVPALFRYRVVQTLDLAVVSPVLLWLMRQSPADLPVAQRDTALRALESWLVRRALVRATSKDLNNVILAILRVLRDAPTATAGDVLVAYLEQQTSASRVWPDDATLTGTLLDAPVYRTLTRPRMRMILEALEDHHRGPLGEGLPCPRNLTIEHVLPQAWREHWSAVLDDDPDLVAERDERLHQLGNLTLVSGRLNPTLSNRPWRDDEAQLRGLGTTGKRTYLLEHAQLKLSASLVARHEHAWTDADIDSRTALLVHDVLRIWPGPAEGRHVDPGERVEPEEQEASAPDDALDLGAAAENEAASAGAGHVRNVPGAYEAFGAWLNEQGSDVVSLSFDQVEDVLGAPLPPSARTYSQHWRGYAGSALCRAIVDAGWEAAAVDTVAERVVLQRLPATEHDLNDENDLPSHRRTRVTSTTRVVDLVDAGLLPAGTRLVGWFHGQKVTVELTVDGRLRAEDGHVHPSPSSAAVAVCHYPVNGWIFWRTEAGDSLADLRDVLA</sequence>
<dbReference type="InterPro" id="IPR011089">
    <property type="entry name" value="GmrSD_C"/>
</dbReference>
<dbReference type="OrthoDB" id="9798761at2"/>
<dbReference type="Pfam" id="PF03235">
    <property type="entry name" value="GmrSD_N"/>
    <property type="match status" value="1"/>
</dbReference>
<dbReference type="Proteomes" id="UP000321798">
    <property type="component" value="Unassembled WGS sequence"/>
</dbReference>
<evidence type="ECO:0000256" key="1">
    <source>
        <dbReference type="SAM" id="MobiDB-lite"/>
    </source>
</evidence>
<evidence type="ECO:0000259" key="4">
    <source>
        <dbReference type="Pfam" id="PF18755"/>
    </source>
</evidence>
<feature type="domain" description="GmrSD restriction endonucleases N-terminal" evidence="2">
    <location>
        <begin position="10"/>
        <end position="244"/>
    </location>
</feature>
<dbReference type="RefSeq" id="WP_146953238.1">
    <property type="nucleotide sequence ID" value="NZ_BAABBJ010000007.1"/>
</dbReference>
<feature type="domain" description="RAMA" evidence="4">
    <location>
        <begin position="746"/>
        <end position="840"/>
    </location>
</feature>
<evidence type="ECO:0000259" key="3">
    <source>
        <dbReference type="Pfam" id="PF07510"/>
    </source>
</evidence>
<evidence type="ECO:0000313" key="7">
    <source>
        <dbReference type="Proteomes" id="UP000321798"/>
    </source>
</evidence>
<comment type="caution">
    <text evidence="6">The sequence shown here is derived from an EMBL/GenBank/DDBJ whole genome shotgun (WGS) entry which is preliminary data.</text>
</comment>
<evidence type="ECO:0008006" key="8">
    <source>
        <dbReference type="Google" id="ProtNLM"/>
    </source>
</evidence>
<feature type="domain" description="GmrSD restriction endonucleases C-terminal" evidence="3">
    <location>
        <begin position="444"/>
        <end position="599"/>
    </location>
</feature>
<reference evidence="6 7" key="1">
    <citation type="submission" date="2019-07" db="EMBL/GenBank/DDBJ databases">
        <title>Whole genome shotgun sequence of Cellulomonas soli NBRC 109434.</title>
        <authorList>
            <person name="Hosoyama A."/>
            <person name="Uohara A."/>
            <person name="Ohji S."/>
            <person name="Ichikawa N."/>
        </authorList>
    </citation>
    <scope>NUCLEOTIDE SEQUENCE [LARGE SCALE GENOMIC DNA]</scope>
    <source>
        <strain evidence="6 7">NBRC 109434</strain>
    </source>
</reference>
<evidence type="ECO:0000259" key="5">
    <source>
        <dbReference type="Pfam" id="PF24698"/>
    </source>
</evidence>
<evidence type="ECO:0000259" key="2">
    <source>
        <dbReference type="Pfam" id="PF03235"/>
    </source>
</evidence>
<feature type="region of interest" description="Disordered" evidence="1">
    <location>
        <begin position="609"/>
        <end position="631"/>
    </location>
</feature>
<protein>
    <recommendedName>
        <fullName evidence="8">DUF262 domain-containing protein</fullName>
    </recommendedName>
</protein>
<dbReference type="InterPro" id="IPR056079">
    <property type="entry name" value="DUF7662"/>
</dbReference>
<dbReference type="Pfam" id="PF18755">
    <property type="entry name" value="RAMA"/>
    <property type="match status" value="1"/>
</dbReference>
<dbReference type="Pfam" id="PF07510">
    <property type="entry name" value="GmrSD_C"/>
    <property type="match status" value="1"/>
</dbReference>
<dbReference type="AlphaFoldDB" id="A0A512PE56"/>
<feature type="domain" description="DUF7662" evidence="5">
    <location>
        <begin position="662"/>
        <end position="731"/>
    </location>
</feature>
<dbReference type="EMBL" id="BKAL01000007">
    <property type="protein sequence ID" value="GEP69495.1"/>
    <property type="molecule type" value="Genomic_DNA"/>
</dbReference>
<dbReference type="InterPro" id="IPR004919">
    <property type="entry name" value="GmrSD_N"/>
</dbReference>
<dbReference type="PANTHER" id="PTHR35149:SF1">
    <property type="entry name" value="DUF5655 DOMAIN-CONTAINING PROTEIN"/>
    <property type="match status" value="1"/>
</dbReference>
<name>A0A512PE56_9CELL</name>
<feature type="compositionally biased region" description="Basic and acidic residues" evidence="1">
    <location>
        <begin position="611"/>
        <end position="623"/>
    </location>
</feature>